<comment type="caution">
    <text evidence="1">The sequence shown here is derived from an EMBL/GenBank/DDBJ whole genome shotgun (WGS) entry which is preliminary data.</text>
</comment>
<name>A0A9W4H8B6_9ACTN</name>
<dbReference type="AlphaFoldDB" id="A0A9W4H8B6"/>
<evidence type="ECO:0000313" key="1">
    <source>
        <dbReference type="EMBL" id="CAG7657694.1"/>
    </source>
</evidence>
<dbReference type="Proteomes" id="UP001153328">
    <property type="component" value="Unassembled WGS sequence"/>
</dbReference>
<reference evidence="1" key="1">
    <citation type="submission" date="2021-06" db="EMBL/GenBank/DDBJ databases">
        <authorList>
            <person name="Arsene-Ploetze F."/>
        </authorList>
    </citation>
    <scope>NUCLEOTIDE SEQUENCE</scope>
    <source>
        <strain evidence="1">SBRY1</strain>
    </source>
</reference>
<proteinExistence type="predicted"/>
<keyword evidence="2" id="KW-1185">Reference proteome</keyword>
<dbReference type="EMBL" id="CAJVAX010000023">
    <property type="protein sequence ID" value="CAG7657694.1"/>
    <property type="molecule type" value="Genomic_DNA"/>
</dbReference>
<accession>A0A9W4H8B6</accession>
<sequence>MRRCGAGGCAARGRGWCVGLRRTRAAPSEAPRREGVTPPGADPLNRVTASYTLLTSDIESSDRIN</sequence>
<evidence type="ECO:0000313" key="2">
    <source>
        <dbReference type="Proteomes" id="UP001153328"/>
    </source>
</evidence>
<protein>
    <submittedName>
        <fullName evidence="1">Uncharacterized protein</fullName>
    </submittedName>
</protein>
<organism evidence="1 2">
    <name type="scientific">Actinacidiphila bryophytorum</name>
    <dbReference type="NCBI Taxonomy" id="1436133"/>
    <lineage>
        <taxon>Bacteria</taxon>
        <taxon>Bacillati</taxon>
        <taxon>Actinomycetota</taxon>
        <taxon>Actinomycetes</taxon>
        <taxon>Kitasatosporales</taxon>
        <taxon>Streptomycetaceae</taxon>
        <taxon>Actinacidiphila</taxon>
    </lineage>
</organism>
<gene>
    <name evidence="1" type="ORF">SBRY_90007</name>
</gene>